<evidence type="ECO:0000256" key="5">
    <source>
        <dbReference type="ARBA" id="ARBA00023125"/>
    </source>
</evidence>
<feature type="domain" description="Dof-type" evidence="11">
    <location>
        <begin position="33"/>
        <end position="87"/>
    </location>
</feature>
<evidence type="ECO:0000256" key="1">
    <source>
        <dbReference type="ARBA" id="ARBA00022723"/>
    </source>
</evidence>
<sequence>MPFDSADAQMRPSTTMRVQHSLGHPPPQQTEPLHCPRCDSDNTKFCYYNNYNLAQPRHFCKSCRRYWTHGGTLRNVPVGGGSRKNTKRSRPSCSSSSGSPSSSSLTQEVSSVAPTKPISLPVEPKPETAFDHEKLMDLNESAVGNGGFTSLLSAQGPPAPGFLALGGFGYGFGYGLGLGQGLDEVGTFGYGGGRGVLAFPEEGDFANINHNNNGAVSGGSVGCNTWQIMTAGDGRIAEDNGDCFTWPELEISK</sequence>
<dbReference type="PROSITE" id="PS50884">
    <property type="entry name" value="ZF_DOF_2"/>
    <property type="match status" value="1"/>
</dbReference>
<evidence type="ECO:0000313" key="13">
    <source>
        <dbReference type="Proteomes" id="UP000327157"/>
    </source>
</evidence>
<dbReference type="PANTHER" id="PTHR31992">
    <property type="entry name" value="DOF ZINC FINGER PROTEIN DOF1.4-RELATED"/>
    <property type="match status" value="1"/>
</dbReference>
<evidence type="ECO:0000256" key="6">
    <source>
        <dbReference type="ARBA" id="ARBA00023163"/>
    </source>
</evidence>
<evidence type="ECO:0000256" key="7">
    <source>
        <dbReference type="ARBA" id="ARBA00023242"/>
    </source>
</evidence>
<keyword evidence="13" id="KW-1185">Reference proteome</keyword>
<name>A0A5N5HN06_9ROSA</name>
<keyword evidence="6 9" id="KW-0804">Transcription</keyword>
<evidence type="ECO:0000313" key="12">
    <source>
        <dbReference type="EMBL" id="KAB2628033.1"/>
    </source>
</evidence>
<reference evidence="12 13" key="1">
    <citation type="submission" date="2019-09" db="EMBL/GenBank/DDBJ databases">
        <authorList>
            <person name="Ou C."/>
        </authorList>
    </citation>
    <scope>NUCLEOTIDE SEQUENCE [LARGE SCALE GENOMIC DNA]</scope>
    <source>
        <strain evidence="12">S2</strain>
        <tissue evidence="12">Leaf</tissue>
    </source>
</reference>
<keyword evidence="4 9" id="KW-0805">Transcription regulation</keyword>
<evidence type="ECO:0000256" key="8">
    <source>
        <dbReference type="PROSITE-ProRule" id="PRU00071"/>
    </source>
</evidence>
<organism evidence="12 13">
    <name type="scientific">Pyrus ussuriensis x Pyrus communis</name>
    <dbReference type="NCBI Taxonomy" id="2448454"/>
    <lineage>
        <taxon>Eukaryota</taxon>
        <taxon>Viridiplantae</taxon>
        <taxon>Streptophyta</taxon>
        <taxon>Embryophyta</taxon>
        <taxon>Tracheophyta</taxon>
        <taxon>Spermatophyta</taxon>
        <taxon>Magnoliopsida</taxon>
        <taxon>eudicotyledons</taxon>
        <taxon>Gunneridae</taxon>
        <taxon>Pentapetalae</taxon>
        <taxon>rosids</taxon>
        <taxon>fabids</taxon>
        <taxon>Rosales</taxon>
        <taxon>Rosaceae</taxon>
        <taxon>Amygdaloideae</taxon>
        <taxon>Maleae</taxon>
        <taxon>Pyrus</taxon>
    </lineage>
</organism>
<keyword evidence="5 8" id="KW-0238">DNA-binding</keyword>
<dbReference type="Proteomes" id="UP000327157">
    <property type="component" value="Chromosome 8"/>
</dbReference>
<dbReference type="PROSITE" id="PS01361">
    <property type="entry name" value="ZF_DOF_1"/>
    <property type="match status" value="1"/>
</dbReference>
<comment type="function">
    <text evidence="9">Transcription factor that binds specifically to a 5'-AA[AG]G-3' consensus core sequence.</text>
</comment>
<dbReference type="GO" id="GO:0003677">
    <property type="term" value="F:DNA binding"/>
    <property type="evidence" value="ECO:0007669"/>
    <property type="project" value="UniProtKB-UniRule"/>
</dbReference>
<feature type="region of interest" description="Disordered" evidence="10">
    <location>
        <begin position="1"/>
        <end position="35"/>
    </location>
</feature>
<evidence type="ECO:0000256" key="3">
    <source>
        <dbReference type="ARBA" id="ARBA00022833"/>
    </source>
</evidence>
<dbReference type="GO" id="GO:0008270">
    <property type="term" value="F:zinc ion binding"/>
    <property type="evidence" value="ECO:0007669"/>
    <property type="project" value="UniProtKB-KW"/>
</dbReference>
<feature type="region of interest" description="Disordered" evidence="10">
    <location>
        <begin position="74"/>
        <end position="125"/>
    </location>
</feature>
<accession>A0A5N5HN06</accession>
<comment type="subcellular location">
    <subcellularLocation>
        <location evidence="8 9">Nucleus</location>
    </subcellularLocation>
</comment>
<gene>
    <name evidence="12" type="ORF">D8674_032828</name>
</gene>
<dbReference type="GO" id="GO:0003700">
    <property type="term" value="F:DNA-binding transcription factor activity"/>
    <property type="evidence" value="ECO:0007669"/>
    <property type="project" value="UniProtKB-UniRule"/>
</dbReference>
<dbReference type="PANTHER" id="PTHR31992:SF312">
    <property type="entry name" value="DOF ZINC FINGER PROTEIN DOF1.6"/>
    <property type="match status" value="1"/>
</dbReference>
<dbReference type="OrthoDB" id="1927254at2759"/>
<dbReference type="Pfam" id="PF02701">
    <property type="entry name" value="Zn_ribbon_Dof"/>
    <property type="match status" value="1"/>
</dbReference>
<dbReference type="GO" id="GO:0005634">
    <property type="term" value="C:nucleus"/>
    <property type="evidence" value="ECO:0007669"/>
    <property type="project" value="UniProtKB-SubCell"/>
</dbReference>
<dbReference type="InterPro" id="IPR045174">
    <property type="entry name" value="Dof"/>
</dbReference>
<evidence type="ECO:0000256" key="10">
    <source>
        <dbReference type="SAM" id="MobiDB-lite"/>
    </source>
</evidence>
<keyword evidence="3 9" id="KW-0862">Zinc</keyword>
<evidence type="ECO:0000256" key="4">
    <source>
        <dbReference type="ARBA" id="ARBA00023015"/>
    </source>
</evidence>
<protein>
    <recommendedName>
        <fullName evidence="9">Dof zinc finger protein</fullName>
    </recommendedName>
</protein>
<keyword evidence="7 8" id="KW-0539">Nucleus</keyword>
<dbReference type="EMBL" id="SMOL01000148">
    <property type="protein sequence ID" value="KAB2628033.1"/>
    <property type="molecule type" value="Genomic_DNA"/>
</dbReference>
<dbReference type="AlphaFoldDB" id="A0A5N5HN06"/>
<proteinExistence type="predicted"/>
<feature type="compositionally biased region" description="Low complexity" evidence="10">
    <location>
        <begin position="91"/>
        <end position="111"/>
    </location>
</feature>
<evidence type="ECO:0000259" key="11">
    <source>
        <dbReference type="PROSITE" id="PS50884"/>
    </source>
</evidence>
<reference evidence="12 13" key="3">
    <citation type="submission" date="2019-11" db="EMBL/GenBank/DDBJ databases">
        <title>A de novo genome assembly of a pear dwarfing rootstock.</title>
        <authorList>
            <person name="Wang F."/>
            <person name="Wang J."/>
            <person name="Li S."/>
            <person name="Zhang Y."/>
            <person name="Fang M."/>
            <person name="Ma L."/>
            <person name="Zhao Y."/>
            <person name="Jiang S."/>
        </authorList>
    </citation>
    <scope>NUCLEOTIDE SEQUENCE [LARGE SCALE GENOMIC DNA]</scope>
    <source>
        <strain evidence="12">S2</strain>
        <tissue evidence="12">Leaf</tissue>
    </source>
</reference>
<evidence type="ECO:0000256" key="9">
    <source>
        <dbReference type="RuleBase" id="RU369094"/>
    </source>
</evidence>
<keyword evidence="1 9" id="KW-0479">Metal-binding</keyword>
<keyword evidence="2 8" id="KW-0863">Zinc-finger</keyword>
<evidence type="ECO:0000256" key="2">
    <source>
        <dbReference type="ARBA" id="ARBA00022771"/>
    </source>
</evidence>
<comment type="caution">
    <text evidence="12">The sequence shown here is derived from an EMBL/GenBank/DDBJ whole genome shotgun (WGS) entry which is preliminary data.</text>
</comment>
<reference evidence="13" key="2">
    <citation type="submission" date="2019-10" db="EMBL/GenBank/DDBJ databases">
        <title>A de novo genome assembly of a pear dwarfing rootstock.</title>
        <authorList>
            <person name="Wang F."/>
            <person name="Wang J."/>
            <person name="Li S."/>
            <person name="Zhang Y."/>
            <person name="Fang M."/>
            <person name="Ma L."/>
            <person name="Zhao Y."/>
            <person name="Jiang S."/>
        </authorList>
    </citation>
    <scope>NUCLEOTIDE SEQUENCE [LARGE SCALE GENOMIC DNA]</scope>
</reference>
<dbReference type="InterPro" id="IPR003851">
    <property type="entry name" value="Znf_Dof"/>
</dbReference>